<dbReference type="AlphaFoldDB" id="A0ABD2B0N3"/>
<evidence type="ECO:0000313" key="1">
    <source>
        <dbReference type="EMBL" id="KAL2726418.1"/>
    </source>
</evidence>
<protein>
    <submittedName>
        <fullName evidence="1">Uncharacterized protein</fullName>
    </submittedName>
</protein>
<dbReference type="Proteomes" id="UP001607302">
    <property type="component" value="Unassembled WGS sequence"/>
</dbReference>
<reference evidence="1 2" key="1">
    <citation type="journal article" date="2024" name="Ann. Entomol. Soc. Am.">
        <title>Genomic analyses of the southern and eastern yellowjacket wasps (Hymenoptera: Vespidae) reveal evolutionary signatures of social life.</title>
        <authorList>
            <person name="Catto M.A."/>
            <person name="Caine P.B."/>
            <person name="Orr S.E."/>
            <person name="Hunt B.G."/>
            <person name="Goodisman M.A.D."/>
        </authorList>
    </citation>
    <scope>NUCLEOTIDE SEQUENCE [LARGE SCALE GENOMIC DNA]</scope>
    <source>
        <strain evidence="1">233</strain>
        <tissue evidence="1">Head and thorax</tissue>
    </source>
</reference>
<evidence type="ECO:0000313" key="2">
    <source>
        <dbReference type="Proteomes" id="UP001607302"/>
    </source>
</evidence>
<comment type="caution">
    <text evidence="1">The sequence shown here is derived from an EMBL/GenBank/DDBJ whole genome shotgun (WGS) entry which is preliminary data.</text>
</comment>
<dbReference type="EMBL" id="JAUDFV010000133">
    <property type="protein sequence ID" value="KAL2726418.1"/>
    <property type="molecule type" value="Genomic_DNA"/>
</dbReference>
<proteinExistence type="predicted"/>
<sequence>MDLANGIHAHEFSRNDDSTLCEVEEILEQSFNEDDNRERGARGRKQLKNGDFLGESLFQKTASYVIRVGGRVKRELETVLTTRQTHGGVQYVACVWREGRRGKREDGGSEAVTTLCDTCA</sequence>
<organism evidence="1 2">
    <name type="scientific">Vespula squamosa</name>
    <name type="common">Southern yellow jacket</name>
    <name type="synonym">Wasp</name>
    <dbReference type="NCBI Taxonomy" id="30214"/>
    <lineage>
        <taxon>Eukaryota</taxon>
        <taxon>Metazoa</taxon>
        <taxon>Ecdysozoa</taxon>
        <taxon>Arthropoda</taxon>
        <taxon>Hexapoda</taxon>
        <taxon>Insecta</taxon>
        <taxon>Pterygota</taxon>
        <taxon>Neoptera</taxon>
        <taxon>Endopterygota</taxon>
        <taxon>Hymenoptera</taxon>
        <taxon>Apocrita</taxon>
        <taxon>Aculeata</taxon>
        <taxon>Vespoidea</taxon>
        <taxon>Vespidae</taxon>
        <taxon>Vespinae</taxon>
        <taxon>Vespula</taxon>
    </lineage>
</organism>
<name>A0ABD2B0N3_VESSQ</name>
<keyword evidence="2" id="KW-1185">Reference proteome</keyword>
<accession>A0ABD2B0N3</accession>
<gene>
    <name evidence="1" type="ORF">V1478_006696</name>
</gene>